<dbReference type="RefSeq" id="WP_130519367.1">
    <property type="nucleotide sequence ID" value="NZ_SHMB01000005.1"/>
</dbReference>
<accession>A0A4Q8LEL8</accession>
<gene>
    <name evidence="1" type="ORF">EA661_12885</name>
</gene>
<sequence>MAAVILHFPREASVRYDVNTVRRIAERAGLDPRLAVNEFVRCGYSRAYLTELSERVRQVRMAAPQLPGGAA</sequence>
<dbReference type="Proteomes" id="UP000291286">
    <property type="component" value="Unassembled WGS sequence"/>
</dbReference>
<evidence type="ECO:0000313" key="1">
    <source>
        <dbReference type="EMBL" id="TAA27646.1"/>
    </source>
</evidence>
<name>A0A4Q8LEL8_9GAMM</name>
<comment type="caution">
    <text evidence="1">The sequence shown here is derived from an EMBL/GenBank/DDBJ whole genome shotgun (WGS) entry which is preliminary data.</text>
</comment>
<evidence type="ECO:0000313" key="2">
    <source>
        <dbReference type="Proteomes" id="UP000291286"/>
    </source>
</evidence>
<protein>
    <submittedName>
        <fullName evidence="1">Uncharacterized protein</fullName>
    </submittedName>
</protein>
<organism evidence="1 2">
    <name type="scientific">Pseudoxanthomonas winnipegensis</name>
    <dbReference type="NCBI Taxonomy" id="2480810"/>
    <lineage>
        <taxon>Bacteria</taxon>
        <taxon>Pseudomonadati</taxon>
        <taxon>Pseudomonadota</taxon>
        <taxon>Gammaproteobacteria</taxon>
        <taxon>Lysobacterales</taxon>
        <taxon>Lysobacteraceae</taxon>
        <taxon>Pseudoxanthomonas</taxon>
    </lineage>
</organism>
<dbReference type="EMBL" id="SHMB01000005">
    <property type="protein sequence ID" value="TAA27646.1"/>
    <property type="molecule type" value="Genomic_DNA"/>
</dbReference>
<dbReference type="AlphaFoldDB" id="A0A4Q8LEL8"/>
<reference evidence="1 2" key="1">
    <citation type="submission" date="2019-02" db="EMBL/GenBank/DDBJ databases">
        <title>WGS of Pseudoxanthomonas species novum from clinical isolates.</title>
        <authorList>
            <person name="Bernier A.-M."/>
            <person name="Bernard K."/>
            <person name="Vachon A."/>
        </authorList>
    </citation>
    <scope>NUCLEOTIDE SEQUENCE [LARGE SCALE GENOMIC DNA]</scope>
    <source>
        <strain evidence="1 2">NML171202</strain>
    </source>
</reference>
<proteinExistence type="predicted"/>